<dbReference type="Gene3D" id="1.10.10.60">
    <property type="entry name" value="Homeodomain-like"/>
    <property type="match status" value="1"/>
</dbReference>
<organism evidence="3 4">
    <name type="scientific">Leptospira soteropolitanensis</name>
    <dbReference type="NCBI Taxonomy" id="2950025"/>
    <lineage>
        <taxon>Bacteria</taxon>
        <taxon>Pseudomonadati</taxon>
        <taxon>Spirochaetota</taxon>
        <taxon>Spirochaetia</taxon>
        <taxon>Leptospirales</taxon>
        <taxon>Leptospiraceae</taxon>
        <taxon>Leptospira</taxon>
    </lineage>
</organism>
<evidence type="ECO:0000313" key="3">
    <source>
        <dbReference type="EMBL" id="MCW7530356.1"/>
    </source>
</evidence>
<dbReference type="InterPro" id="IPR002197">
    <property type="entry name" value="HTH_Fis"/>
</dbReference>
<keyword evidence="5" id="KW-1185">Reference proteome</keyword>
<reference evidence="3 5" key="1">
    <citation type="submission" date="2022-06" db="EMBL/GenBank/DDBJ databases">
        <title>Leptospira isolates from biofilms formed at urban environments.</title>
        <authorList>
            <person name="Ribeiro P.S."/>
            <person name="Sousa T."/>
            <person name="Carvalho N."/>
            <person name="Aburjaile F."/>
            <person name="Neves F."/>
            <person name="Oliveira D."/>
            <person name="Blanco L."/>
            <person name="Lima J."/>
            <person name="Costa F."/>
            <person name="Brenig B."/>
            <person name="Soares S."/>
            <person name="Ramos R."/>
            <person name="Goes-Neto A."/>
            <person name="Matiuzzi M."/>
            <person name="Azevedo V."/>
            <person name="Ristow P."/>
        </authorList>
    </citation>
    <scope>NUCLEOTIDE SEQUENCE</scope>
    <source>
        <strain evidence="2 5">VSF19</strain>
        <strain evidence="3">VSF20</strain>
    </source>
</reference>
<dbReference type="GO" id="GO:0006355">
    <property type="term" value="P:regulation of DNA-templated transcription"/>
    <property type="evidence" value="ECO:0007669"/>
    <property type="project" value="InterPro"/>
</dbReference>
<dbReference type="EMBL" id="JAMQPM010000003">
    <property type="protein sequence ID" value="MCW7526435.1"/>
    <property type="molecule type" value="Genomic_DNA"/>
</dbReference>
<dbReference type="SUPFAM" id="SSF46689">
    <property type="entry name" value="Homeodomain-like"/>
    <property type="match status" value="1"/>
</dbReference>
<sequence length="447" mass="50075">MIKFKQFHSMPSQAISLLASDKTGKDWMDSVLPVLWENLCTELGLSSGVVVLKIEGEDSFYESASFGYGEDGFYYSFLNRDSLHWEELMRSQEPVFFSGSEFELFGKKTNAVAIRIRSGQKEIGFLLTEMDESYSLPVGIFLGLLAEKIGNEWGRTQILPLVKEAALSGNSYFLYRKEIPNLDLATTEFAKQKILTILGPSGSGKKTIAKWVHQNNLPGAPILVVESLPDHFGKLEKALAQWGAESRQGSLVLAGIQSLNLGQQQILLDWWSKSGYPGSLFLLGPEDMGQELLPEFERFLQKNSLVLPSLRFLPKAKLQTLVQAIFEELCDSQNRSGLRLGAPSLQELISRSYSENFKDLRNAILTGILTCRSNQVELTDLEPGKFKMDLEIPDAEDLDLRRGTEALERQKILLAMRIFSGNQIRMAKALGISRGSLQYKMKQLGLM</sequence>
<dbReference type="Pfam" id="PF02954">
    <property type="entry name" value="HTH_8"/>
    <property type="match status" value="1"/>
</dbReference>
<dbReference type="Gene3D" id="3.40.50.300">
    <property type="entry name" value="P-loop containing nucleotide triphosphate hydrolases"/>
    <property type="match status" value="1"/>
</dbReference>
<dbReference type="Proteomes" id="UP001208912">
    <property type="component" value="Unassembled WGS sequence"/>
</dbReference>
<proteinExistence type="predicted"/>
<dbReference type="SUPFAM" id="SSF52540">
    <property type="entry name" value="P-loop containing nucleoside triphosphate hydrolases"/>
    <property type="match status" value="1"/>
</dbReference>
<dbReference type="InterPro" id="IPR027417">
    <property type="entry name" value="P-loop_NTPase"/>
</dbReference>
<evidence type="ECO:0000313" key="5">
    <source>
        <dbReference type="Proteomes" id="UP001208912"/>
    </source>
</evidence>
<name>A0AAW5VJ60_9LEPT</name>
<dbReference type="GO" id="GO:0043565">
    <property type="term" value="F:sequence-specific DNA binding"/>
    <property type="evidence" value="ECO:0007669"/>
    <property type="project" value="InterPro"/>
</dbReference>
<dbReference type="PANTHER" id="PTHR32071">
    <property type="entry name" value="TRANSCRIPTIONAL REGULATORY PROTEIN"/>
    <property type="match status" value="1"/>
</dbReference>
<evidence type="ECO:0000313" key="2">
    <source>
        <dbReference type="EMBL" id="MCW7526435.1"/>
    </source>
</evidence>
<evidence type="ECO:0000259" key="1">
    <source>
        <dbReference type="Pfam" id="PF02954"/>
    </source>
</evidence>
<dbReference type="GO" id="GO:0005524">
    <property type="term" value="F:ATP binding"/>
    <property type="evidence" value="ECO:0007669"/>
    <property type="project" value="UniProtKB-KW"/>
</dbReference>
<comment type="caution">
    <text evidence="3">The sequence shown here is derived from an EMBL/GenBank/DDBJ whole genome shotgun (WGS) entry which is preliminary data.</text>
</comment>
<dbReference type="Proteomes" id="UP001208540">
    <property type="component" value="Unassembled WGS sequence"/>
</dbReference>
<dbReference type="EMBL" id="JAMQPL010000003">
    <property type="protein sequence ID" value="MCW7530356.1"/>
    <property type="molecule type" value="Genomic_DNA"/>
</dbReference>
<dbReference type="InterPro" id="IPR009057">
    <property type="entry name" value="Homeodomain-like_sf"/>
</dbReference>
<protein>
    <submittedName>
        <fullName evidence="3">Response regulator</fullName>
    </submittedName>
</protein>
<accession>A0AAW5VJ60</accession>
<evidence type="ECO:0000313" key="4">
    <source>
        <dbReference type="Proteomes" id="UP001208540"/>
    </source>
</evidence>
<dbReference type="PANTHER" id="PTHR32071:SF122">
    <property type="entry name" value="SIGMA FACTOR"/>
    <property type="match status" value="1"/>
</dbReference>
<feature type="domain" description="DNA binding HTH" evidence="1">
    <location>
        <begin position="405"/>
        <end position="444"/>
    </location>
</feature>
<gene>
    <name evidence="2" type="ORF">ND861_08785</name>
    <name evidence="3" type="ORF">ND862_09055</name>
</gene>
<dbReference type="AlphaFoldDB" id="A0AAW5VJ60"/>
<dbReference type="PRINTS" id="PR01590">
    <property type="entry name" value="HTHFIS"/>
</dbReference>